<dbReference type="EMBL" id="JAESDN010000002">
    <property type="protein sequence ID" value="KAG7055887.1"/>
    <property type="molecule type" value="Genomic_DNA"/>
</dbReference>
<evidence type="ECO:0000256" key="5">
    <source>
        <dbReference type="SAM" id="MobiDB-lite"/>
    </source>
</evidence>
<dbReference type="SUPFAM" id="SSF54373">
    <property type="entry name" value="FAD-linked reductases, C-terminal domain"/>
    <property type="match status" value="1"/>
</dbReference>
<dbReference type="GO" id="GO:0071949">
    <property type="term" value="F:FAD binding"/>
    <property type="evidence" value="ECO:0007669"/>
    <property type="project" value="InterPro"/>
</dbReference>
<evidence type="ECO:0000256" key="3">
    <source>
        <dbReference type="ARBA" id="ARBA00022827"/>
    </source>
</evidence>
<dbReference type="SUPFAM" id="SSF51905">
    <property type="entry name" value="FAD/NAD(P)-binding domain"/>
    <property type="match status" value="1"/>
</dbReference>
<dbReference type="SUPFAM" id="SSF52833">
    <property type="entry name" value="Thioredoxin-like"/>
    <property type="match status" value="1"/>
</dbReference>
<name>A0A9P7RGB6_9PEZI</name>
<evidence type="ECO:0000313" key="9">
    <source>
        <dbReference type="Proteomes" id="UP000699042"/>
    </source>
</evidence>
<feature type="region of interest" description="Disordered" evidence="5">
    <location>
        <begin position="1"/>
        <end position="26"/>
    </location>
</feature>
<evidence type="ECO:0000259" key="7">
    <source>
        <dbReference type="Pfam" id="PF07976"/>
    </source>
</evidence>
<evidence type="ECO:0000256" key="2">
    <source>
        <dbReference type="ARBA" id="ARBA00022630"/>
    </source>
</evidence>
<dbReference type="InterPro" id="IPR012941">
    <property type="entry name" value="Phe_hydrox_C_dim_dom"/>
</dbReference>
<dbReference type="InterPro" id="IPR036188">
    <property type="entry name" value="FAD/NAD-bd_sf"/>
</dbReference>
<feature type="domain" description="Phenol hydroxylase-like C-terminal dimerisation" evidence="7">
    <location>
        <begin position="529"/>
        <end position="746"/>
    </location>
</feature>
<comment type="caution">
    <text evidence="8">The sequence shown here is derived from an EMBL/GenBank/DDBJ whole genome shotgun (WGS) entry which is preliminary data.</text>
</comment>
<gene>
    <name evidence="8" type="ORF">JMJ77_008338</name>
</gene>
<dbReference type="CDD" id="cd02979">
    <property type="entry name" value="PHOX_C"/>
    <property type="match status" value="1"/>
</dbReference>
<comment type="similarity">
    <text evidence="1">Belongs to the PheA/TfdB FAD monooxygenase family.</text>
</comment>
<proteinExistence type="inferred from homology"/>
<dbReference type="InterPro" id="IPR002938">
    <property type="entry name" value="FAD-bd"/>
</dbReference>
<keyword evidence="3" id="KW-0274">FAD</keyword>
<dbReference type="Proteomes" id="UP000699042">
    <property type="component" value="Unassembled WGS sequence"/>
</dbReference>
<dbReference type="Gene3D" id="3.50.50.60">
    <property type="entry name" value="FAD/NAD(P)-binding domain"/>
    <property type="match status" value="1"/>
</dbReference>
<dbReference type="Pfam" id="PF01494">
    <property type="entry name" value="FAD_binding_3"/>
    <property type="match status" value="1"/>
</dbReference>
<evidence type="ECO:0000256" key="1">
    <source>
        <dbReference type="ARBA" id="ARBA00007801"/>
    </source>
</evidence>
<evidence type="ECO:0000259" key="6">
    <source>
        <dbReference type="Pfam" id="PF01494"/>
    </source>
</evidence>
<accession>A0A9P7RGB6</accession>
<dbReference type="PANTHER" id="PTHR43004:SF20">
    <property type="entry name" value="2-MONOOXYGENASE, PUTATIVE (AFU_ORTHOLOGUE AFUA_1G13660)-RELATED"/>
    <property type="match status" value="1"/>
</dbReference>
<keyword evidence="9" id="KW-1185">Reference proteome</keyword>
<dbReference type="AlphaFoldDB" id="A0A9P7RGB6"/>
<dbReference type="InterPro" id="IPR038220">
    <property type="entry name" value="PHOX_C_sf"/>
</dbReference>
<dbReference type="Gene3D" id="3.30.9.10">
    <property type="entry name" value="D-Amino Acid Oxidase, subunit A, domain 2"/>
    <property type="match status" value="1"/>
</dbReference>
<evidence type="ECO:0000313" key="8">
    <source>
        <dbReference type="EMBL" id="KAG7055887.1"/>
    </source>
</evidence>
<reference evidence="8" key="1">
    <citation type="submission" date="2021-05" db="EMBL/GenBank/DDBJ databases">
        <title>Comparative genomics of three Colletotrichum scovillei strains and genetic complementation revealed genes involved fungal growth and virulence on chili pepper.</title>
        <authorList>
            <person name="Hsieh D.-K."/>
            <person name="Chuang S.-C."/>
            <person name="Chen C.-Y."/>
            <person name="Chao Y.-T."/>
            <person name="Lu M.-Y.J."/>
            <person name="Lee M.-H."/>
            <person name="Shih M.-C."/>
        </authorList>
    </citation>
    <scope>NUCLEOTIDE SEQUENCE</scope>
    <source>
        <strain evidence="8">Coll-153</strain>
    </source>
</reference>
<dbReference type="InterPro" id="IPR050641">
    <property type="entry name" value="RIFMO-like"/>
</dbReference>
<keyword evidence="4" id="KW-0560">Oxidoreductase</keyword>
<evidence type="ECO:0000256" key="4">
    <source>
        <dbReference type="ARBA" id="ARBA00023002"/>
    </source>
</evidence>
<keyword evidence="2" id="KW-0285">Flavoprotein</keyword>
<dbReference type="PRINTS" id="PR00420">
    <property type="entry name" value="RNGMNOXGNASE"/>
</dbReference>
<protein>
    <submittedName>
        <fullName evidence="8">Phenol hydroxylase</fullName>
    </submittedName>
</protein>
<dbReference type="Pfam" id="PF07976">
    <property type="entry name" value="Phe_hydrox_dim"/>
    <property type="match status" value="1"/>
</dbReference>
<dbReference type="GO" id="GO:0016709">
    <property type="term" value="F:oxidoreductase activity, acting on paired donors, with incorporation or reduction of molecular oxygen, NAD(P)H as one donor, and incorporation of one atom of oxygen"/>
    <property type="evidence" value="ECO:0007669"/>
    <property type="project" value="UniProtKB-ARBA"/>
</dbReference>
<organism evidence="8 9">
    <name type="scientific">Colletotrichum scovillei</name>
    <dbReference type="NCBI Taxonomy" id="1209932"/>
    <lineage>
        <taxon>Eukaryota</taxon>
        <taxon>Fungi</taxon>
        <taxon>Dikarya</taxon>
        <taxon>Ascomycota</taxon>
        <taxon>Pezizomycotina</taxon>
        <taxon>Sordariomycetes</taxon>
        <taxon>Hypocreomycetidae</taxon>
        <taxon>Glomerellales</taxon>
        <taxon>Glomerellaceae</taxon>
        <taxon>Colletotrichum</taxon>
        <taxon>Colletotrichum acutatum species complex</taxon>
    </lineage>
</organism>
<sequence length="766" mass="85098">MGVWRPSQDCSSRGLLKTSQDADGPRDLSICEPSRFVLSSTHSSHSLSLDSLAFLHSLNFNPQVCKRRAGSSQENMATPESNVDVLIIGAGPAGLMAAAWMAHCGVNARIVDKRNTKIFCGQADGLQCRSLEIFDSLGFADRAWKEANHMIEICMWNPGNDGVIRRSDRIPDTIVGLSRFQQIVLQQGRIERFFLENIKKHSKDAIKVERGVLPEALEIDLSKVDDDAAYPVTVKLRTLNEEESTPPQAANASKIPDGLFRSNLIRDDDEADLIKKAQDRAGASEIVHAKYVIGCDGARSWTRRALGFELDGEATDFIWGVMDIIPITDFPDIRMRCAIHSAENGSLMVIPRENKLVRLYIQLKEVAPDVSGRADRSKITPELIFGAAQKILSPYKIEYEYCDWWTAYQIGQRVGTEYDAHGRVFLAGDAVHTHSPKAGQGMNVSMQDTYNLGWKVALAAKGIAKRDILSTYQSERRRVAQDLIEFDHRFSRLFSGRPAKDVLDEEGVSMEVFKDAFLKGNLFASGLSVDYGASNLVVKAGDSLKQGDGSKVLKSVASISEEDFKKKQALATGLPVGMRFNSFKVLNQACARPWHFQEILKADGRFRVVLFAGNILDASQKARVDKFCAALDAPDNFLRKITPANAPIDSVIEVLTIHSAKRTDTELLRDFPDILHPFDSHTGWDYNKVYVDDESYHEGFGDAYKNYGVDKQRGCVVVVRPDQYVAWIGELEDFDDLQKYFEGCLVLGQPVSNGVNGTNGTSMPVR</sequence>
<dbReference type="PANTHER" id="PTHR43004">
    <property type="entry name" value="TRK SYSTEM POTASSIUM UPTAKE PROTEIN"/>
    <property type="match status" value="1"/>
</dbReference>
<dbReference type="Gene3D" id="3.40.30.20">
    <property type="match status" value="1"/>
</dbReference>
<feature type="domain" description="FAD-binding" evidence="6">
    <location>
        <begin position="83"/>
        <end position="486"/>
    </location>
</feature>
<dbReference type="InterPro" id="IPR036249">
    <property type="entry name" value="Thioredoxin-like_sf"/>
</dbReference>